<evidence type="ECO:0008006" key="4">
    <source>
        <dbReference type="Google" id="ProtNLM"/>
    </source>
</evidence>
<feature type="region of interest" description="Disordered" evidence="1">
    <location>
        <begin position="1"/>
        <end position="50"/>
    </location>
</feature>
<feature type="region of interest" description="Disordered" evidence="1">
    <location>
        <begin position="127"/>
        <end position="147"/>
    </location>
</feature>
<proteinExistence type="predicted"/>
<protein>
    <recommendedName>
        <fullName evidence="4">Ryanodine receptor Ryr domain-containing protein</fullName>
    </recommendedName>
</protein>
<evidence type="ECO:0000313" key="3">
    <source>
        <dbReference type="Proteomes" id="UP000177907"/>
    </source>
</evidence>
<feature type="compositionally biased region" description="Basic and acidic residues" evidence="1">
    <location>
        <begin position="30"/>
        <end position="50"/>
    </location>
</feature>
<evidence type="ECO:0000256" key="1">
    <source>
        <dbReference type="SAM" id="MobiDB-lite"/>
    </source>
</evidence>
<reference evidence="2 3" key="1">
    <citation type="journal article" date="2016" name="Nat. Commun.">
        <title>Thousands of microbial genomes shed light on interconnected biogeochemical processes in an aquifer system.</title>
        <authorList>
            <person name="Anantharaman K."/>
            <person name="Brown C.T."/>
            <person name="Hug L.A."/>
            <person name="Sharon I."/>
            <person name="Castelle C.J."/>
            <person name="Probst A.J."/>
            <person name="Thomas B.C."/>
            <person name="Singh A."/>
            <person name="Wilkins M.J."/>
            <person name="Karaoz U."/>
            <person name="Brodie E.L."/>
            <person name="Williams K.H."/>
            <person name="Hubbard S.S."/>
            <person name="Banfield J.F."/>
        </authorList>
    </citation>
    <scope>NUCLEOTIDE SEQUENCE [LARGE SCALE GENOMIC DNA]</scope>
</reference>
<name>A0A1F6NX21_9BACT</name>
<dbReference type="AlphaFoldDB" id="A0A1F6NX21"/>
<feature type="compositionally biased region" description="Basic and acidic residues" evidence="1">
    <location>
        <begin position="127"/>
        <end position="137"/>
    </location>
</feature>
<gene>
    <name evidence="2" type="ORF">A3J93_04075</name>
</gene>
<comment type="caution">
    <text evidence="2">The sequence shown here is derived from an EMBL/GenBank/DDBJ whole genome shotgun (WGS) entry which is preliminary data.</text>
</comment>
<organism evidence="2 3">
    <name type="scientific">Candidatus Magasanikbacteria bacterium RIFOXYC2_FULL_42_28</name>
    <dbReference type="NCBI Taxonomy" id="1798704"/>
    <lineage>
        <taxon>Bacteria</taxon>
        <taxon>Candidatus Magasanikiibacteriota</taxon>
    </lineage>
</organism>
<dbReference type="EMBL" id="MFQZ01000002">
    <property type="protein sequence ID" value="OGH88418.1"/>
    <property type="molecule type" value="Genomic_DNA"/>
</dbReference>
<dbReference type="Proteomes" id="UP000177907">
    <property type="component" value="Unassembled WGS sequence"/>
</dbReference>
<sequence length="163" mass="18394">MKSPEMGMGSPEQKTPEQKQQMVTELGSLLHDEWRAPRKQEDGSFEPRIKKTKDEAWKAAHGAEEVDIANTSFAELPADWQGENRAAAEVAMNAVFQAAENGRALDESFVEEASATIHDKWLERNGEWAPAEQKKPFGELSEEEKEKDRVQVRKAIGIFEARK</sequence>
<accession>A0A1F6NX21</accession>
<evidence type="ECO:0000313" key="2">
    <source>
        <dbReference type="EMBL" id="OGH88418.1"/>
    </source>
</evidence>